<dbReference type="Proteomes" id="UP000198781">
    <property type="component" value="Unassembled WGS sequence"/>
</dbReference>
<dbReference type="AlphaFoldDB" id="A0A1G6RB83"/>
<dbReference type="RefSeq" id="WP_092742263.1">
    <property type="nucleotide sequence ID" value="NZ_FMZC01000004.1"/>
</dbReference>
<gene>
    <name evidence="3" type="ORF">SAMN05192589_10496</name>
</gene>
<dbReference type="OrthoDB" id="5298564at2"/>
<feature type="region of interest" description="Disordered" evidence="1">
    <location>
        <begin position="29"/>
        <end position="77"/>
    </location>
</feature>
<keyword evidence="4" id="KW-1185">Reference proteome</keyword>
<dbReference type="GO" id="GO:0042597">
    <property type="term" value="C:periplasmic space"/>
    <property type="evidence" value="ECO:0007669"/>
    <property type="project" value="InterPro"/>
</dbReference>
<name>A0A1G6RB83_9BURK</name>
<feature type="signal peptide" evidence="2">
    <location>
        <begin position="1"/>
        <end position="28"/>
    </location>
</feature>
<dbReference type="EMBL" id="FMZC01000004">
    <property type="protein sequence ID" value="SDD01788.1"/>
    <property type="molecule type" value="Genomic_DNA"/>
</dbReference>
<feature type="compositionally biased region" description="Polar residues" evidence="1">
    <location>
        <begin position="65"/>
        <end position="77"/>
    </location>
</feature>
<feature type="compositionally biased region" description="Basic and acidic residues" evidence="1">
    <location>
        <begin position="120"/>
        <end position="131"/>
    </location>
</feature>
<protein>
    <submittedName>
        <fullName evidence="3">LTXXQ motif family protein</fullName>
    </submittedName>
</protein>
<organism evidence="3 4">
    <name type="scientific">Paracidovorax valerianellae</name>
    <dbReference type="NCBI Taxonomy" id="187868"/>
    <lineage>
        <taxon>Bacteria</taxon>
        <taxon>Pseudomonadati</taxon>
        <taxon>Pseudomonadota</taxon>
        <taxon>Betaproteobacteria</taxon>
        <taxon>Burkholderiales</taxon>
        <taxon>Comamonadaceae</taxon>
        <taxon>Paracidovorax</taxon>
    </lineage>
</organism>
<keyword evidence="2" id="KW-0732">Signal</keyword>
<accession>A0A1G6RB83</accession>
<feature type="compositionally biased region" description="Low complexity" evidence="1">
    <location>
        <begin position="29"/>
        <end position="42"/>
    </location>
</feature>
<dbReference type="InterPro" id="IPR012899">
    <property type="entry name" value="LTXXQ"/>
</dbReference>
<evidence type="ECO:0000313" key="4">
    <source>
        <dbReference type="Proteomes" id="UP000198781"/>
    </source>
</evidence>
<evidence type="ECO:0000256" key="2">
    <source>
        <dbReference type="SAM" id="SignalP"/>
    </source>
</evidence>
<dbReference type="STRING" id="187868.SAMN05192589_10496"/>
<evidence type="ECO:0000256" key="1">
    <source>
        <dbReference type="SAM" id="MobiDB-lite"/>
    </source>
</evidence>
<sequence length="197" mass="21229">MAIFFQRRIAGAAAATALLAALAAPAFAQTPAPSAPPAAGQSQEGPRHRMPSPEQRQARMEQRANALQQKLQLTPAQQPAWETFKAAMQPPERGARLDPKGLDQLTTPERIDRMRAMRAQHSAEADRRGEATKAFYAALTPAQQKTFDEESRRMHRHHPGMGGPKDGEPGKHGRHGGPRGERPSAPAAPTAPAPAPQ</sequence>
<feature type="region of interest" description="Disordered" evidence="1">
    <location>
        <begin position="120"/>
        <end position="197"/>
    </location>
</feature>
<dbReference type="Pfam" id="PF07813">
    <property type="entry name" value="LTXXQ"/>
    <property type="match status" value="1"/>
</dbReference>
<evidence type="ECO:0000313" key="3">
    <source>
        <dbReference type="EMBL" id="SDD01788.1"/>
    </source>
</evidence>
<feature type="chain" id="PRO_5011758125" evidence="2">
    <location>
        <begin position="29"/>
        <end position="197"/>
    </location>
</feature>
<reference evidence="3 4" key="1">
    <citation type="submission" date="2016-10" db="EMBL/GenBank/DDBJ databases">
        <authorList>
            <person name="de Groot N.N."/>
        </authorList>
    </citation>
    <scope>NUCLEOTIDE SEQUENCE [LARGE SCALE GENOMIC DNA]</scope>
    <source>
        <strain evidence="3 4">DSM 16619</strain>
    </source>
</reference>
<proteinExistence type="predicted"/>